<gene>
    <name evidence="1" type="ORF">F1D05_29880</name>
</gene>
<dbReference type="Gene3D" id="3.30.530.20">
    <property type="match status" value="1"/>
</dbReference>
<dbReference type="InterPro" id="IPR019587">
    <property type="entry name" value="Polyketide_cyclase/dehydratase"/>
</dbReference>
<dbReference type="Proteomes" id="UP000515563">
    <property type="component" value="Chromosome"/>
</dbReference>
<evidence type="ECO:0000313" key="2">
    <source>
        <dbReference type="Proteomes" id="UP000515563"/>
    </source>
</evidence>
<dbReference type="RefSeq" id="WP_185443760.1">
    <property type="nucleotide sequence ID" value="NZ_CP043661.1"/>
</dbReference>
<name>A0A7G6X546_9ACTN</name>
<dbReference type="Pfam" id="PF10604">
    <property type="entry name" value="Polyketide_cyc2"/>
    <property type="match status" value="1"/>
</dbReference>
<organism evidence="1 2">
    <name type="scientific">Kribbella qitaiheensis</name>
    <dbReference type="NCBI Taxonomy" id="1544730"/>
    <lineage>
        <taxon>Bacteria</taxon>
        <taxon>Bacillati</taxon>
        <taxon>Actinomycetota</taxon>
        <taxon>Actinomycetes</taxon>
        <taxon>Propionibacteriales</taxon>
        <taxon>Kribbellaceae</taxon>
        <taxon>Kribbella</taxon>
    </lineage>
</organism>
<sequence>MSSLRRVLLATTGAGVAGAATYLGLVTGAAPLDLGIGRRTRPLGPLRIEIAAPPETVFDAITAPYGERVPRALQEKVQVLDRGEDMVLAAHYTPIRGRLRATTVETVRFDRPGRVDFRLVRGPVPQVQETFDLDAVDGGTTLTYTGELGTDLWGLGQAWGNLVATKWIATVQASLDTIKTESERRARR</sequence>
<evidence type="ECO:0000313" key="1">
    <source>
        <dbReference type="EMBL" id="QNE21361.1"/>
    </source>
</evidence>
<dbReference type="AlphaFoldDB" id="A0A7G6X546"/>
<dbReference type="InterPro" id="IPR023393">
    <property type="entry name" value="START-like_dom_sf"/>
</dbReference>
<reference evidence="2" key="1">
    <citation type="submission" date="2019-09" db="EMBL/GenBank/DDBJ databases">
        <title>Antimicrobial potential of Antarctic Bacteria.</title>
        <authorList>
            <person name="Benaud N."/>
            <person name="Edwards R.J."/>
            <person name="Ferrari B.C."/>
        </authorList>
    </citation>
    <scope>NUCLEOTIDE SEQUENCE [LARGE SCALE GENOMIC DNA]</scope>
    <source>
        <strain evidence="2">SPB151</strain>
    </source>
</reference>
<keyword evidence="2" id="KW-1185">Reference proteome</keyword>
<dbReference type="CDD" id="cd07812">
    <property type="entry name" value="SRPBCC"/>
    <property type="match status" value="1"/>
</dbReference>
<dbReference type="KEGG" id="kqi:F1D05_29880"/>
<proteinExistence type="predicted"/>
<accession>A0A7G6X546</accession>
<dbReference type="SUPFAM" id="SSF55961">
    <property type="entry name" value="Bet v1-like"/>
    <property type="match status" value="1"/>
</dbReference>
<reference evidence="1 2" key="2">
    <citation type="journal article" date="2020" name="Microbiol. Resour. Announc.">
        <title>Antarctic desert soil bacteria exhibit high novel natural product potential, evaluated through long-read genome sequencing and comparative genomics.</title>
        <authorList>
            <person name="Benaud N."/>
            <person name="Edwards R.J."/>
            <person name="Amos T.G."/>
            <person name="D'Agostino P.M."/>
            <person name="Gutierrez-Chavez C."/>
            <person name="Montgomery K."/>
            <person name="Nicetic I."/>
            <person name="Ferrari B.C."/>
        </authorList>
    </citation>
    <scope>NUCLEOTIDE SEQUENCE [LARGE SCALE GENOMIC DNA]</scope>
    <source>
        <strain evidence="1 2">SPB151</strain>
    </source>
</reference>
<protein>
    <submittedName>
        <fullName evidence="1">SRPBCC family protein</fullName>
    </submittedName>
</protein>
<dbReference type="EMBL" id="CP043661">
    <property type="protein sequence ID" value="QNE21361.1"/>
    <property type="molecule type" value="Genomic_DNA"/>
</dbReference>